<dbReference type="AlphaFoldDB" id="A0A0R2HFJ8"/>
<keyword evidence="1" id="KW-1133">Transmembrane helix</keyword>
<evidence type="ECO:0000256" key="1">
    <source>
        <dbReference type="SAM" id="Phobius"/>
    </source>
</evidence>
<keyword evidence="1" id="KW-0812">Transmembrane</keyword>
<keyword evidence="1" id="KW-0472">Membrane</keyword>
<feature type="transmembrane region" description="Helical" evidence="1">
    <location>
        <begin position="9"/>
        <end position="29"/>
    </location>
</feature>
<name>A0A0R2HFJ8_9FIRM</name>
<comment type="caution">
    <text evidence="2">The sequence shown here is derived from an EMBL/GenBank/DDBJ whole genome shotgun (WGS) entry which is preliminary data.</text>
</comment>
<keyword evidence="3" id="KW-1185">Reference proteome</keyword>
<reference evidence="2 3" key="1">
    <citation type="journal article" date="2015" name="Genome Announc.">
        <title>Expanding the biotechnology potential of lactobacilli through comparative genomics of 213 strains and associated genera.</title>
        <authorList>
            <person name="Sun Z."/>
            <person name="Harris H.M."/>
            <person name="McCann A."/>
            <person name="Guo C."/>
            <person name="Argimon S."/>
            <person name="Zhang W."/>
            <person name="Yang X."/>
            <person name="Jeffery I.B."/>
            <person name="Cooney J.C."/>
            <person name="Kagawa T.F."/>
            <person name="Liu W."/>
            <person name="Song Y."/>
            <person name="Salvetti E."/>
            <person name="Wrobel A."/>
            <person name="Rasinkangas P."/>
            <person name="Parkhill J."/>
            <person name="Rea M.C."/>
            <person name="O'Sullivan O."/>
            <person name="Ritari J."/>
            <person name="Douillard F.P."/>
            <person name="Paul Ross R."/>
            <person name="Yang R."/>
            <person name="Briner A.E."/>
            <person name="Felis G.E."/>
            <person name="de Vos W.M."/>
            <person name="Barrangou R."/>
            <person name="Klaenhammer T.R."/>
            <person name="Caufield P.W."/>
            <person name="Cui Y."/>
            <person name="Zhang H."/>
            <person name="O'Toole P.W."/>
        </authorList>
    </citation>
    <scope>NUCLEOTIDE SEQUENCE [LARGE SCALE GENOMIC DNA]</scope>
    <source>
        <strain evidence="2 3">DSM 20405</strain>
    </source>
</reference>
<proteinExistence type="predicted"/>
<evidence type="ECO:0000313" key="3">
    <source>
        <dbReference type="Proteomes" id="UP000051841"/>
    </source>
</evidence>
<evidence type="ECO:0000313" key="2">
    <source>
        <dbReference type="EMBL" id="KRN50390.1"/>
    </source>
</evidence>
<sequence>MKTRLKQKGLIAIIALVVILVFASVSFFIRSAQISGEKKALQEITAGLKTINKKYSTSVSSLSQKLVKAKGKEGDSYMSVLKAYVTMLNEASKPEANPEIITVSKVFDDKVADSINGYISEPNIDYYYAYVDIDHNKTNELVIGKKVEDGIQPIEIYGFNNGKVTLIADQTLLGDYEVDLSEMTISKDGYITVYGDYGDQAAYLQVGKLDKNGYSFKSEKMYIVSQSGKENNSNAEELEKVREKHPDNVKYSWNQFVKPGASSLYKGAYTELIKLFDKDSNYRSSLVNMTSNELPALYLTNKKDGYREYIKSYMFIYTDQGLKSISFGNEKVKYYETAGYLQVGNKYYKIDSTGFVSMKKEDYLKAVNDIKDEVDEKTISDKDMDESADTLNDLAN</sequence>
<dbReference type="Proteomes" id="UP000051841">
    <property type="component" value="Unassembled WGS sequence"/>
</dbReference>
<dbReference type="EMBL" id="JQBL01000010">
    <property type="protein sequence ID" value="KRN50390.1"/>
    <property type="molecule type" value="Genomic_DNA"/>
</dbReference>
<protein>
    <submittedName>
        <fullName evidence="2">Uncharacterized protein</fullName>
    </submittedName>
</protein>
<dbReference type="PATRIC" id="fig|1410657.5.peg.263"/>
<accession>A0A0R2HFJ8</accession>
<organism evidence="2 3">
    <name type="scientific">Kandleria vitulina DSM 20405</name>
    <dbReference type="NCBI Taxonomy" id="1410657"/>
    <lineage>
        <taxon>Bacteria</taxon>
        <taxon>Bacillati</taxon>
        <taxon>Bacillota</taxon>
        <taxon>Erysipelotrichia</taxon>
        <taxon>Erysipelotrichales</taxon>
        <taxon>Coprobacillaceae</taxon>
        <taxon>Kandleria</taxon>
    </lineage>
</organism>
<dbReference type="RefSeq" id="WP_031590092.1">
    <property type="nucleotide sequence ID" value="NZ_JQBL01000010.1"/>
</dbReference>
<gene>
    <name evidence="2" type="ORF">IV49_GL000258</name>
</gene>